<organism evidence="2 3">
    <name type="scientific">Mytilus galloprovincialis</name>
    <name type="common">Mediterranean mussel</name>
    <dbReference type="NCBI Taxonomy" id="29158"/>
    <lineage>
        <taxon>Eukaryota</taxon>
        <taxon>Metazoa</taxon>
        <taxon>Spiralia</taxon>
        <taxon>Lophotrochozoa</taxon>
        <taxon>Mollusca</taxon>
        <taxon>Bivalvia</taxon>
        <taxon>Autobranchia</taxon>
        <taxon>Pteriomorphia</taxon>
        <taxon>Mytilida</taxon>
        <taxon>Mytiloidea</taxon>
        <taxon>Mytilidae</taxon>
        <taxon>Mytilinae</taxon>
        <taxon>Mytilus</taxon>
    </lineage>
</organism>
<accession>A0A8B6EDD5</accession>
<comment type="caution">
    <text evidence="2">The sequence shown here is derived from an EMBL/GenBank/DDBJ whole genome shotgun (WGS) entry which is preliminary data.</text>
</comment>
<proteinExistence type="predicted"/>
<dbReference type="EMBL" id="UYJE01004972">
    <property type="protein sequence ID" value="VDI32876.1"/>
    <property type="molecule type" value="Genomic_DNA"/>
</dbReference>
<gene>
    <name evidence="2" type="ORF">MGAL_10B039456</name>
</gene>
<evidence type="ECO:0000256" key="1">
    <source>
        <dbReference type="SAM" id="MobiDB-lite"/>
    </source>
</evidence>
<name>A0A8B6EDD5_MYTGA</name>
<feature type="region of interest" description="Disordered" evidence="1">
    <location>
        <begin position="55"/>
        <end position="99"/>
    </location>
</feature>
<evidence type="ECO:0000313" key="3">
    <source>
        <dbReference type="Proteomes" id="UP000596742"/>
    </source>
</evidence>
<reference evidence="2" key="1">
    <citation type="submission" date="2018-11" db="EMBL/GenBank/DDBJ databases">
        <authorList>
            <person name="Alioto T."/>
            <person name="Alioto T."/>
        </authorList>
    </citation>
    <scope>NUCLEOTIDE SEQUENCE</scope>
</reference>
<protein>
    <submittedName>
        <fullName evidence="2">Uncharacterized protein</fullName>
    </submittedName>
</protein>
<sequence>MITSTTKFYSHSSLQSIISNPASFNINFGGIQGITEYTRYLRDSDDSKISKIGIQTRSGNCSRSERKYSSSQRHNGHTSTERQDFGMTNFNSGRRKHKKRIADYDGDTEKYLADIIDVEIRKKKPTTNDGTQIRFVTEGDIDHAAKSQQHFIFDRGSEWNMRVDLTRSLCLERVKKILRPYTQEKLEEAYQQKKEKYTELMKTCREREVEKRGCSQ</sequence>
<evidence type="ECO:0000313" key="2">
    <source>
        <dbReference type="EMBL" id="VDI32876.1"/>
    </source>
</evidence>
<dbReference type="Proteomes" id="UP000596742">
    <property type="component" value="Unassembled WGS sequence"/>
</dbReference>
<keyword evidence="3" id="KW-1185">Reference proteome</keyword>
<dbReference type="AlphaFoldDB" id="A0A8B6EDD5"/>